<comment type="caution">
    <text evidence="1">The sequence shown here is derived from an EMBL/GenBank/DDBJ whole genome shotgun (WGS) entry which is preliminary data.</text>
</comment>
<protein>
    <submittedName>
        <fullName evidence="1">Uncharacterized protein</fullName>
    </submittedName>
</protein>
<proteinExistence type="predicted"/>
<dbReference type="EMBL" id="JAJUWU010000001">
    <property type="protein sequence ID" value="MCE7026488.1"/>
    <property type="molecule type" value="Genomic_DNA"/>
</dbReference>
<organism evidence="1 2">
    <name type="scientific">Jiella avicenniae</name>
    <dbReference type="NCBI Taxonomy" id="2907202"/>
    <lineage>
        <taxon>Bacteria</taxon>
        <taxon>Pseudomonadati</taxon>
        <taxon>Pseudomonadota</taxon>
        <taxon>Alphaproteobacteria</taxon>
        <taxon>Hyphomicrobiales</taxon>
        <taxon>Aurantimonadaceae</taxon>
        <taxon>Jiella</taxon>
    </lineage>
</organism>
<evidence type="ECO:0000313" key="1">
    <source>
        <dbReference type="EMBL" id="MCE7026488.1"/>
    </source>
</evidence>
<evidence type="ECO:0000313" key="2">
    <source>
        <dbReference type="Proteomes" id="UP001139035"/>
    </source>
</evidence>
<keyword evidence="2" id="KW-1185">Reference proteome</keyword>
<sequence>MSDYRAIEIDFDVHKAIEAERRSFSERPNDALRRLLGLPKRDVDATEQNAANNGMQGRAWLGDGVTLPHGTKVRMTYNKTDHTGEIVDGMWVVGGRAFDSPSGAASGVGRTKKGTPTRLDGWGYWNAQLPGETGWTPIKNMRPEAIRPAALGHDEFLREIGVAEPTDA</sequence>
<dbReference type="RefSeq" id="WP_233717187.1">
    <property type="nucleotide sequence ID" value="NZ_JAJUWU010000001.1"/>
</dbReference>
<accession>A0A9X1T9N2</accession>
<name>A0A9X1T9N2_9HYPH</name>
<reference evidence="1" key="1">
    <citation type="submission" date="2022-01" db="EMBL/GenBank/DDBJ databases">
        <title>Jiella avicenniae sp. nov., a novel endophytic bacterium isolated from bark of Avicennia marina.</title>
        <authorList>
            <person name="Tuo L."/>
        </authorList>
    </citation>
    <scope>NUCLEOTIDE SEQUENCE</scope>
    <source>
        <strain evidence="1">CBK1P-4</strain>
    </source>
</reference>
<gene>
    <name evidence="1" type="ORF">LZD57_00665</name>
</gene>
<dbReference type="Proteomes" id="UP001139035">
    <property type="component" value="Unassembled WGS sequence"/>
</dbReference>
<dbReference type="AlphaFoldDB" id="A0A9X1T9N2"/>